<name>A0AAN8VC53_9MAGN</name>
<dbReference type="PANTHER" id="PTHR43394:SF11">
    <property type="entry name" value="ATP-BINDING CASSETTE TRANSPORTER"/>
    <property type="match status" value="1"/>
</dbReference>
<keyword evidence="4" id="KW-0547">Nucleotide-binding</keyword>
<evidence type="ECO:0000313" key="4">
    <source>
        <dbReference type="EMBL" id="KAK6932273.1"/>
    </source>
</evidence>
<dbReference type="AlphaFoldDB" id="A0AAN8VC53"/>
<dbReference type="GO" id="GO:0016887">
    <property type="term" value="F:ATP hydrolysis activity"/>
    <property type="evidence" value="ECO:0007669"/>
    <property type="project" value="InterPro"/>
</dbReference>
<keyword evidence="2" id="KW-0677">Repeat</keyword>
<dbReference type="Gene3D" id="3.40.50.300">
    <property type="entry name" value="P-loop containing nucleotide triphosphate hydrolases"/>
    <property type="match status" value="1"/>
</dbReference>
<comment type="caution">
    <text evidence="4">The sequence shown here is derived from an EMBL/GenBank/DDBJ whole genome shotgun (WGS) entry which is preliminary data.</text>
</comment>
<dbReference type="GO" id="GO:0005524">
    <property type="term" value="F:ATP binding"/>
    <property type="evidence" value="ECO:0007669"/>
    <property type="project" value="UniProtKB-KW"/>
</dbReference>
<protein>
    <submittedName>
        <fullName evidence="4">ABC transporter-like, ATP-binding domain</fullName>
    </submittedName>
</protein>
<keyword evidence="4" id="KW-0067">ATP-binding</keyword>
<keyword evidence="5" id="KW-1185">Reference proteome</keyword>
<proteinExistence type="predicted"/>
<evidence type="ECO:0000256" key="2">
    <source>
        <dbReference type="ARBA" id="ARBA00022737"/>
    </source>
</evidence>
<keyword evidence="1" id="KW-0813">Transport</keyword>
<dbReference type="PANTHER" id="PTHR43394">
    <property type="entry name" value="ATP-DEPENDENT PERMEASE MDL1, MITOCHONDRIAL"/>
    <property type="match status" value="1"/>
</dbReference>
<reference evidence="4 5" key="1">
    <citation type="submission" date="2023-12" db="EMBL/GenBank/DDBJ databases">
        <title>A high-quality genome assembly for Dillenia turbinata (Dilleniales).</title>
        <authorList>
            <person name="Chanderbali A."/>
        </authorList>
    </citation>
    <scope>NUCLEOTIDE SEQUENCE [LARGE SCALE GENOMIC DNA]</scope>
    <source>
        <strain evidence="4">LSX21</strain>
        <tissue evidence="4">Leaf</tissue>
    </source>
</reference>
<sequence>MVVENQQSCLIKRFYNPDSGHILFDRVEIQNLKISWVRQQLGLVGQEPILFDETMRVNIAYGKVGGTTEDKIIAATKALNTHNFISALPQGYDTSVGERRMQLSCGEKKRIAINRAIMKNPKVLLDDASSALDAESECKVLEALDRVMVNRTTVVVAHRLAPIKNADVIAVVKNGMVVEQGRQDMKIDNRAYASLVALQMSYS</sequence>
<dbReference type="GO" id="GO:0005743">
    <property type="term" value="C:mitochondrial inner membrane"/>
    <property type="evidence" value="ECO:0007669"/>
    <property type="project" value="TreeGrafter"/>
</dbReference>
<accession>A0AAN8VC53</accession>
<dbReference type="InterPro" id="IPR027417">
    <property type="entry name" value="P-loop_NTPase"/>
</dbReference>
<dbReference type="SUPFAM" id="SSF52540">
    <property type="entry name" value="P-loop containing nucleoside triphosphate hydrolases"/>
    <property type="match status" value="1"/>
</dbReference>
<gene>
    <name evidence="4" type="ORF">RJ641_001897</name>
</gene>
<dbReference type="EMBL" id="JBAMMX010000010">
    <property type="protein sequence ID" value="KAK6932273.1"/>
    <property type="molecule type" value="Genomic_DNA"/>
</dbReference>
<dbReference type="PROSITE" id="PS50893">
    <property type="entry name" value="ABC_TRANSPORTER_2"/>
    <property type="match status" value="1"/>
</dbReference>
<evidence type="ECO:0000313" key="5">
    <source>
        <dbReference type="Proteomes" id="UP001370490"/>
    </source>
</evidence>
<dbReference type="GO" id="GO:0015421">
    <property type="term" value="F:ABC-type oligopeptide transporter activity"/>
    <property type="evidence" value="ECO:0007669"/>
    <property type="project" value="TreeGrafter"/>
</dbReference>
<dbReference type="GO" id="GO:0090374">
    <property type="term" value="P:oligopeptide export from mitochondrion"/>
    <property type="evidence" value="ECO:0007669"/>
    <property type="project" value="TreeGrafter"/>
</dbReference>
<dbReference type="Proteomes" id="UP001370490">
    <property type="component" value="Unassembled WGS sequence"/>
</dbReference>
<evidence type="ECO:0000259" key="3">
    <source>
        <dbReference type="PROSITE" id="PS50893"/>
    </source>
</evidence>
<dbReference type="InterPro" id="IPR039421">
    <property type="entry name" value="Type_1_exporter"/>
</dbReference>
<dbReference type="InterPro" id="IPR003439">
    <property type="entry name" value="ABC_transporter-like_ATP-bd"/>
</dbReference>
<evidence type="ECO:0000256" key="1">
    <source>
        <dbReference type="ARBA" id="ARBA00022448"/>
    </source>
</evidence>
<dbReference type="Pfam" id="PF00005">
    <property type="entry name" value="ABC_tran"/>
    <property type="match status" value="1"/>
</dbReference>
<organism evidence="4 5">
    <name type="scientific">Dillenia turbinata</name>
    <dbReference type="NCBI Taxonomy" id="194707"/>
    <lineage>
        <taxon>Eukaryota</taxon>
        <taxon>Viridiplantae</taxon>
        <taxon>Streptophyta</taxon>
        <taxon>Embryophyta</taxon>
        <taxon>Tracheophyta</taxon>
        <taxon>Spermatophyta</taxon>
        <taxon>Magnoliopsida</taxon>
        <taxon>eudicotyledons</taxon>
        <taxon>Gunneridae</taxon>
        <taxon>Pentapetalae</taxon>
        <taxon>Dilleniales</taxon>
        <taxon>Dilleniaceae</taxon>
        <taxon>Dillenia</taxon>
    </lineage>
</organism>
<feature type="domain" description="ABC transporter" evidence="3">
    <location>
        <begin position="1"/>
        <end position="199"/>
    </location>
</feature>